<feature type="domain" description="O-methyltransferase C-terminal" evidence="4">
    <location>
        <begin position="185"/>
        <end position="383"/>
    </location>
</feature>
<proteinExistence type="predicted"/>
<evidence type="ECO:0000313" key="6">
    <source>
        <dbReference type="Proteomes" id="UP001446871"/>
    </source>
</evidence>
<accession>A0ABR1VP76</accession>
<dbReference type="PANTHER" id="PTHR43712">
    <property type="entry name" value="PUTATIVE (AFU_ORTHOLOGUE AFUA_4G14580)-RELATED"/>
    <property type="match status" value="1"/>
</dbReference>
<keyword evidence="2" id="KW-0808">Transferase</keyword>
<dbReference type="Pfam" id="PF00891">
    <property type="entry name" value="Methyltransf_2"/>
    <property type="match status" value="1"/>
</dbReference>
<dbReference type="Proteomes" id="UP001446871">
    <property type="component" value="Unassembled WGS sequence"/>
</dbReference>
<dbReference type="InterPro" id="IPR036390">
    <property type="entry name" value="WH_DNA-bd_sf"/>
</dbReference>
<keyword evidence="1" id="KW-0489">Methyltransferase</keyword>
<dbReference type="EMBL" id="JAQQWM010000003">
    <property type="protein sequence ID" value="KAK8073051.1"/>
    <property type="molecule type" value="Genomic_DNA"/>
</dbReference>
<organism evidence="5 6">
    <name type="scientific">Apiospora saccharicola</name>
    <dbReference type="NCBI Taxonomy" id="335842"/>
    <lineage>
        <taxon>Eukaryota</taxon>
        <taxon>Fungi</taxon>
        <taxon>Dikarya</taxon>
        <taxon>Ascomycota</taxon>
        <taxon>Pezizomycotina</taxon>
        <taxon>Sordariomycetes</taxon>
        <taxon>Xylariomycetidae</taxon>
        <taxon>Amphisphaeriales</taxon>
        <taxon>Apiosporaceae</taxon>
        <taxon>Apiospora</taxon>
    </lineage>
</organism>
<reference evidence="5 6" key="1">
    <citation type="submission" date="2023-01" db="EMBL/GenBank/DDBJ databases">
        <title>Analysis of 21 Apiospora genomes using comparative genomics revels a genus with tremendous synthesis potential of carbohydrate active enzymes and secondary metabolites.</title>
        <authorList>
            <person name="Sorensen T."/>
        </authorList>
    </citation>
    <scope>NUCLEOTIDE SEQUENCE [LARGE SCALE GENOMIC DNA]</scope>
    <source>
        <strain evidence="5 6">CBS 83171</strain>
    </source>
</reference>
<name>A0ABR1VP76_9PEZI</name>
<keyword evidence="6" id="KW-1185">Reference proteome</keyword>
<dbReference type="InterPro" id="IPR036388">
    <property type="entry name" value="WH-like_DNA-bd_sf"/>
</dbReference>
<dbReference type="InterPro" id="IPR029063">
    <property type="entry name" value="SAM-dependent_MTases_sf"/>
</dbReference>
<evidence type="ECO:0000256" key="1">
    <source>
        <dbReference type="ARBA" id="ARBA00022603"/>
    </source>
</evidence>
<dbReference type="Gene3D" id="1.10.10.10">
    <property type="entry name" value="Winged helix-like DNA-binding domain superfamily/Winged helix DNA-binding domain"/>
    <property type="match status" value="1"/>
</dbReference>
<dbReference type="InterPro" id="IPR016461">
    <property type="entry name" value="COMT-like"/>
</dbReference>
<evidence type="ECO:0000313" key="5">
    <source>
        <dbReference type="EMBL" id="KAK8073051.1"/>
    </source>
</evidence>
<sequence length="410" mass="45354">MSTVGQLGERIASLAKNVEEQRLNDASAAEKQRTALELAETSRQLEQLVLGPTQTLGMMAFSVQDASSLGVIVNFDIPKFVPSEGSVSFAELSSQCRLDEDRLTRILRYAMINHIFREEPAGHVRHTPLSSHLAQSPTFCDFLRNVTVVFNPVNACLPVALSRYPQTHSLAESAHGVARQTDLPFYEWLERDENLALRRTFDKGMEGISRGGQRLQDTDLRAYPWGELPDGAVVVDMGGSGGHFARGLAAAYPTFSVVVQDLPRVIQQSVEDQKSSPGSESVTYQAHNLFDPQPVKNADVYFMRYVFHNHPDAECVKILTELLPALKQGARVLVSEGVIPPATELTGGGLATKAMRQMDLLSMAVFNSKERTKEEYSKLFQMASSALVFRDTYQVPEDPRSCIFEAVFQG</sequence>
<dbReference type="SUPFAM" id="SSF53335">
    <property type="entry name" value="S-adenosyl-L-methionine-dependent methyltransferases"/>
    <property type="match status" value="1"/>
</dbReference>
<dbReference type="SUPFAM" id="SSF46785">
    <property type="entry name" value="Winged helix' DNA-binding domain"/>
    <property type="match status" value="1"/>
</dbReference>
<comment type="caution">
    <text evidence="5">The sequence shown here is derived from an EMBL/GenBank/DDBJ whole genome shotgun (WGS) entry which is preliminary data.</text>
</comment>
<dbReference type="Gene3D" id="3.40.50.150">
    <property type="entry name" value="Vaccinia Virus protein VP39"/>
    <property type="match status" value="1"/>
</dbReference>
<dbReference type="PROSITE" id="PS51683">
    <property type="entry name" value="SAM_OMT_II"/>
    <property type="match status" value="1"/>
</dbReference>
<evidence type="ECO:0000259" key="4">
    <source>
        <dbReference type="Pfam" id="PF00891"/>
    </source>
</evidence>
<protein>
    <submittedName>
        <fullName evidence="5">O-methyltransferase</fullName>
    </submittedName>
</protein>
<dbReference type="InterPro" id="IPR001077">
    <property type="entry name" value="COMT_C"/>
</dbReference>
<keyword evidence="3" id="KW-0949">S-adenosyl-L-methionine</keyword>
<gene>
    <name evidence="5" type="ORF">PG996_006399</name>
</gene>
<evidence type="ECO:0000256" key="2">
    <source>
        <dbReference type="ARBA" id="ARBA00022679"/>
    </source>
</evidence>
<dbReference type="PANTHER" id="PTHR43712:SF5">
    <property type="entry name" value="O-METHYLTRANSFERASE ASQN-RELATED"/>
    <property type="match status" value="1"/>
</dbReference>
<evidence type="ECO:0000256" key="3">
    <source>
        <dbReference type="ARBA" id="ARBA00022691"/>
    </source>
</evidence>